<reference evidence="2" key="1">
    <citation type="submission" date="2022-10" db="EMBL/GenBank/DDBJ databases">
        <authorList>
            <person name="Chen Y."/>
            <person name="Dougan E. K."/>
            <person name="Chan C."/>
            <person name="Rhodes N."/>
            <person name="Thang M."/>
        </authorList>
    </citation>
    <scope>NUCLEOTIDE SEQUENCE</scope>
</reference>
<feature type="transmembrane region" description="Helical" evidence="1">
    <location>
        <begin position="190"/>
        <end position="209"/>
    </location>
</feature>
<keyword evidence="4" id="KW-1185">Reference proteome</keyword>
<feature type="transmembrane region" description="Helical" evidence="1">
    <location>
        <begin position="275"/>
        <end position="297"/>
    </location>
</feature>
<protein>
    <submittedName>
        <fullName evidence="2">Uncharacterized protein</fullName>
    </submittedName>
</protein>
<evidence type="ECO:0000313" key="3">
    <source>
        <dbReference type="EMBL" id="CAL1160733.1"/>
    </source>
</evidence>
<feature type="transmembrane region" description="Helical" evidence="1">
    <location>
        <begin position="236"/>
        <end position="255"/>
    </location>
</feature>
<sequence length="443" mass="47442">MPRSAVVAGVALAAFAAGAAFVVAPTRAPTAPLPPLASGASGSTATSAGWGLATAGLALGAHVGLAAAWRFRATAARAEGGGKAYKETPADERLFEQVYLQYTSEYMKGPMYWHPDKMQGFAPDYPGRPIVKNGKYTSNVIGNLKAFSSNELAFLSMLFFGVGLYGNLQFNYYDTQWAKVDAGGYFNVSYIVESLLLPISFFMHIACYIQRSSIKIRTAALFSIFIKPCDKMPRSAVVAGVALAAFAAGAAFVVAPTRAPTAPLASGASGSTATSAGWGLATAGLALGAHVGLAAAWRFRATAARAEGGGKAYKETPADERLFEQVYLQYTSEYMKGPMYWHPDKMQGFAPDYPGRPIVKNGKYTSNVIGNLKAFSSNELAFLSMLFFGVGLYGNLQFNYYDTQWAKVDAGGYFNVSYIVESLLLPISFFMHIACYIQKQNGK</sequence>
<reference evidence="3" key="2">
    <citation type="submission" date="2024-04" db="EMBL/GenBank/DDBJ databases">
        <authorList>
            <person name="Chen Y."/>
            <person name="Shah S."/>
            <person name="Dougan E. K."/>
            <person name="Thang M."/>
            <person name="Chan C."/>
        </authorList>
    </citation>
    <scope>NUCLEOTIDE SEQUENCE [LARGE SCALE GENOMIC DNA]</scope>
</reference>
<dbReference type="EMBL" id="CAMXCT020004020">
    <property type="protein sequence ID" value="CAL1160733.1"/>
    <property type="molecule type" value="Genomic_DNA"/>
</dbReference>
<keyword evidence="1" id="KW-1133">Transmembrane helix</keyword>
<dbReference type="EMBL" id="CAMXCT030004020">
    <property type="protein sequence ID" value="CAL4794670.1"/>
    <property type="molecule type" value="Genomic_DNA"/>
</dbReference>
<comment type="caution">
    <text evidence="2">The sequence shown here is derived from an EMBL/GenBank/DDBJ whole genome shotgun (WGS) entry which is preliminary data.</text>
</comment>
<organism evidence="2">
    <name type="scientific">Cladocopium goreaui</name>
    <dbReference type="NCBI Taxonomy" id="2562237"/>
    <lineage>
        <taxon>Eukaryota</taxon>
        <taxon>Sar</taxon>
        <taxon>Alveolata</taxon>
        <taxon>Dinophyceae</taxon>
        <taxon>Suessiales</taxon>
        <taxon>Symbiodiniaceae</taxon>
        <taxon>Cladocopium</taxon>
    </lineage>
</organism>
<feature type="transmembrane region" description="Helical" evidence="1">
    <location>
        <begin position="380"/>
        <end position="398"/>
    </location>
</feature>
<keyword evidence="1" id="KW-0812">Transmembrane</keyword>
<dbReference type="AlphaFoldDB" id="A0A9P1DCI7"/>
<dbReference type="Proteomes" id="UP001152797">
    <property type="component" value="Unassembled WGS sequence"/>
</dbReference>
<feature type="transmembrane region" description="Helical" evidence="1">
    <location>
        <begin position="49"/>
        <end position="69"/>
    </location>
</feature>
<keyword evidence="1" id="KW-0472">Membrane</keyword>
<feature type="transmembrane region" description="Helical" evidence="1">
    <location>
        <begin position="152"/>
        <end position="170"/>
    </location>
</feature>
<name>A0A9P1DCI7_9DINO</name>
<evidence type="ECO:0000313" key="2">
    <source>
        <dbReference type="EMBL" id="CAI4007358.1"/>
    </source>
</evidence>
<feature type="transmembrane region" description="Helical" evidence="1">
    <location>
        <begin position="418"/>
        <end position="437"/>
    </location>
</feature>
<proteinExistence type="predicted"/>
<evidence type="ECO:0000313" key="4">
    <source>
        <dbReference type="Proteomes" id="UP001152797"/>
    </source>
</evidence>
<accession>A0A9P1DCI7</accession>
<gene>
    <name evidence="2" type="ORF">C1SCF055_LOCUS32922</name>
</gene>
<dbReference type="EMBL" id="CAMXCT010004020">
    <property type="protein sequence ID" value="CAI4007358.1"/>
    <property type="molecule type" value="Genomic_DNA"/>
</dbReference>
<evidence type="ECO:0000256" key="1">
    <source>
        <dbReference type="SAM" id="Phobius"/>
    </source>
</evidence>